<evidence type="ECO:0000313" key="2">
    <source>
        <dbReference type="EMBL" id="TDD11145.1"/>
    </source>
</evidence>
<dbReference type="Proteomes" id="UP000294543">
    <property type="component" value="Unassembled WGS sequence"/>
</dbReference>
<protein>
    <submittedName>
        <fullName evidence="2">Uncharacterized protein</fullName>
    </submittedName>
</protein>
<accession>A0A4R4W7Q0</accession>
<comment type="caution">
    <text evidence="2">The sequence shown here is derived from an EMBL/GenBank/DDBJ whole genome shotgun (WGS) entry which is preliminary data.</text>
</comment>
<proteinExistence type="predicted"/>
<sequence length="71" mass="7424">MRDREPLLSVSVSVSLGLPVLGGDGDGVVDAGIGLGLGTSLLGVVLVPGSVLLGRQIVARRVRRPRERRRP</sequence>
<evidence type="ECO:0000313" key="3">
    <source>
        <dbReference type="Proteomes" id="UP000294543"/>
    </source>
</evidence>
<organism evidence="2 3">
    <name type="scientific">Nonomuraea diastatica</name>
    <dbReference type="NCBI Taxonomy" id="1848329"/>
    <lineage>
        <taxon>Bacteria</taxon>
        <taxon>Bacillati</taxon>
        <taxon>Actinomycetota</taxon>
        <taxon>Actinomycetes</taxon>
        <taxon>Streptosporangiales</taxon>
        <taxon>Streptosporangiaceae</taxon>
        <taxon>Nonomuraea</taxon>
    </lineage>
</organism>
<keyword evidence="1" id="KW-1133">Transmembrane helix</keyword>
<evidence type="ECO:0000256" key="1">
    <source>
        <dbReference type="SAM" id="Phobius"/>
    </source>
</evidence>
<keyword evidence="1" id="KW-0472">Membrane</keyword>
<name>A0A4R4W7Q0_9ACTN</name>
<reference evidence="2 3" key="1">
    <citation type="submission" date="2019-03" db="EMBL/GenBank/DDBJ databases">
        <title>Draft genome sequences of novel Actinobacteria.</title>
        <authorList>
            <person name="Sahin N."/>
            <person name="Ay H."/>
            <person name="Saygin H."/>
        </authorList>
    </citation>
    <scope>NUCLEOTIDE SEQUENCE [LARGE SCALE GENOMIC DNA]</scope>
    <source>
        <strain evidence="2 3">KC712</strain>
    </source>
</reference>
<dbReference type="AlphaFoldDB" id="A0A4R4W7Q0"/>
<dbReference type="EMBL" id="SMKP01000223">
    <property type="protein sequence ID" value="TDD11145.1"/>
    <property type="molecule type" value="Genomic_DNA"/>
</dbReference>
<keyword evidence="3" id="KW-1185">Reference proteome</keyword>
<feature type="transmembrane region" description="Helical" evidence="1">
    <location>
        <begin position="32"/>
        <end position="54"/>
    </location>
</feature>
<keyword evidence="1" id="KW-0812">Transmembrane</keyword>
<gene>
    <name evidence="2" type="ORF">E1294_45600</name>
</gene>